<proteinExistence type="predicted"/>
<protein>
    <submittedName>
        <fullName evidence="1">Uncharacterized protein</fullName>
    </submittedName>
</protein>
<sequence>MVVLPQRGLMTMLSRATPARESKVGMRVTVTSAIKLCGGCSVTCPVSLISIGSSTLRTQMLSTRRSLTITPVPAVTVMFMRLVLIASRYPPASSCCRNCLNPSRVQSSRAASQLAAVLLKVNGQRPIDRVSGELNNVCWSQVRL</sequence>
<reference evidence="1" key="2">
    <citation type="journal article" date="1999" name="J. Appl. Microbiol.">
        <title>Characterization of plasmids that encode streptomycin-resistance in bacterial epiphytes of apple.</title>
        <authorList>
            <person name="Huang T.-C."/>
            <person name="Burr T.J."/>
        </authorList>
    </citation>
    <scope>NUCLEOTIDE SEQUENCE</scope>
    <source>
        <plasmid evidence="1">pCPP519</plasmid>
    </source>
</reference>
<dbReference type="EMBL" id="AF029751">
    <property type="protein sequence ID" value="AAB86927.1"/>
    <property type="molecule type" value="Genomic_DNA"/>
</dbReference>
<geneLocation type="plasmid" evidence="1">
    <name>pCPP519</name>
</geneLocation>
<name>O31105_9PROT</name>
<keyword evidence="1" id="KW-0614">Plasmid</keyword>
<organism evidence="1">
    <name type="scientific">Pseudomonas sp. PyR19</name>
    <dbReference type="NCBI Taxonomy" id="69249"/>
    <lineage>
        <taxon>Bacteria</taxon>
        <taxon>Pseudomonadati</taxon>
        <taxon>Pseudomonadota</taxon>
    </lineage>
</organism>
<evidence type="ECO:0000313" key="1">
    <source>
        <dbReference type="EMBL" id="AAB86927.1"/>
    </source>
</evidence>
<reference evidence="1" key="1">
    <citation type="submission" date="1997-10" db="EMBL/GenBank/DDBJ databases">
        <title>Conjugal-Transfer Related Sequences from the Streptomycin-Resistance Plasmid pCPP519.</title>
        <authorList>
            <person name="Huang T.C."/>
            <person name="Burr T.J."/>
        </authorList>
    </citation>
    <scope>NUCLEOTIDE SEQUENCE</scope>
    <source>
        <plasmid evidence="1">pCPP519</plasmid>
    </source>
</reference>
<dbReference type="AlphaFoldDB" id="O31105"/>
<accession>O31105</accession>